<proteinExistence type="predicted"/>
<dbReference type="Proteomes" id="UP000537131">
    <property type="component" value="Unassembled WGS sequence"/>
</dbReference>
<keyword evidence="2" id="KW-1185">Reference proteome</keyword>
<comment type="caution">
    <text evidence="1">The sequence shown here is derived from an EMBL/GenBank/DDBJ whole genome shotgun (WGS) entry which is preliminary data.</text>
</comment>
<reference evidence="1 2" key="1">
    <citation type="submission" date="2020-04" db="EMBL/GenBank/DDBJ databases">
        <authorList>
            <person name="Doyle D.A."/>
        </authorList>
    </citation>
    <scope>NUCLEOTIDE SEQUENCE [LARGE SCALE GENOMIC DNA]</scope>
    <source>
        <strain evidence="1 2">P21</strain>
    </source>
</reference>
<sequence>MKYMRLRNNSIIWFRGQKFVVMDIMPPNLTIRRIGDGFFIDIGYEELIIDSTFKQESTN</sequence>
<dbReference type="AlphaFoldDB" id="A0A7Y0EF33"/>
<dbReference type="RefSeq" id="WP_169296840.1">
    <property type="nucleotide sequence ID" value="NZ_JABBNI010000011.1"/>
</dbReference>
<evidence type="ECO:0000313" key="2">
    <source>
        <dbReference type="Proteomes" id="UP000537131"/>
    </source>
</evidence>
<name>A0A7Y0EF33_9CLOT</name>
<accession>A0A7Y0EF33</accession>
<dbReference type="EMBL" id="JABBNI010000011">
    <property type="protein sequence ID" value="NMM62233.1"/>
    <property type="molecule type" value="Genomic_DNA"/>
</dbReference>
<organism evidence="1 2">
    <name type="scientific">Clostridium muellerianum</name>
    <dbReference type="NCBI Taxonomy" id="2716538"/>
    <lineage>
        <taxon>Bacteria</taxon>
        <taxon>Bacillati</taxon>
        <taxon>Bacillota</taxon>
        <taxon>Clostridia</taxon>
        <taxon>Eubacteriales</taxon>
        <taxon>Clostridiaceae</taxon>
        <taxon>Clostridium</taxon>
    </lineage>
</organism>
<protein>
    <submittedName>
        <fullName evidence="1">Uncharacterized protein</fullName>
    </submittedName>
</protein>
<evidence type="ECO:0000313" key="1">
    <source>
        <dbReference type="EMBL" id="NMM62233.1"/>
    </source>
</evidence>
<gene>
    <name evidence="1" type="ORF">HBE96_05940</name>
</gene>
<reference evidence="1 2" key="2">
    <citation type="submission" date="2020-06" db="EMBL/GenBank/DDBJ databases">
        <title>Complete Genome Sequence of Clostridium muelleri sp. nov. P21T, an Acid-Alcohol Producing Acetogen Isolated from Old Hay.</title>
        <authorList>
            <person name="Duncan K.E."/>
            <person name="Tanner R.S."/>
        </authorList>
    </citation>
    <scope>NUCLEOTIDE SEQUENCE [LARGE SCALE GENOMIC DNA]</scope>
    <source>
        <strain evidence="1 2">P21</strain>
    </source>
</reference>